<feature type="region of interest" description="Disordered" evidence="2">
    <location>
        <begin position="1"/>
        <end position="35"/>
    </location>
</feature>
<evidence type="ECO:0000313" key="3">
    <source>
        <dbReference type="EMBL" id="GAA3398459.1"/>
    </source>
</evidence>
<feature type="region of interest" description="Disordered" evidence="2">
    <location>
        <begin position="292"/>
        <end position="369"/>
    </location>
</feature>
<proteinExistence type="inferred from homology"/>
<evidence type="ECO:0000313" key="4">
    <source>
        <dbReference type="Proteomes" id="UP001501676"/>
    </source>
</evidence>
<comment type="similarity">
    <text evidence="1">Belongs to the UPF0749 family.</text>
</comment>
<organism evidence="3 4">
    <name type="scientific">Cryptosporangium minutisporangium</name>
    <dbReference type="NCBI Taxonomy" id="113569"/>
    <lineage>
        <taxon>Bacteria</taxon>
        <taxon>Bacillati</taxon>
        <taxon>Actinomycetota</taxon>
        <taxon>Actinomycetes</taxon>
        <taxon>Cryptosporangiales</taxon>
        <taxon>Cryptosporangiaceae</taxon>
        <taxon>Cryptosporangium</taxon>
    </lineage>
</organism>
<sequence>MSSPAPPPEHGTPDHGTEPRDAGFRLFGKDAPPSPGLTMLADLMNNHLDPGYAAAAQRRETGEPPSRLTARGRRALTAVCAAVIGVVLAVAYRETVATAPQAAETRDALAAEVRRAQSRTDGLQRLADQRREEVAEAQDAAVANSSTGQALSRRIRDAEATTGLVPVTGPGIVLEVSDGEPTRDPVTGVTVGDAEAFLVQDGDLQTLANAVWAAGAEAVAIDGQRLTALSTIRSAGAAVLVDFRPVDNPYTITAIGDADALYRELLRAPAVRRFQSYVKDYKMGLDLRRDDELRLPAGPEPELREAARPGSQAPASPSTSTGPAASTAPPASPSPSGDTPPASSGSAPPSTRPAATPRVSPSSDAGGAD</sequence>
<dbReference type="Pfam" id="PF05949">
    <property type="entry name" value="DUF881"/>
    <property type="match status" value="1"/>
</dbReference>
<reference evidence="4" key="1">
    <citation type="journal article" date="2019" name="Int. J. Syst. Evol. Microbiol.">
        <title>The Global Catalogue of Microorganisms (GCM) 10K type strain sequencing project: providing services to taxonomists for standard genome sequencing and annotation.</title>
        <authorList>
            <consortium name="The Broad Institute Genomics Platform"/>
            <consortium name="The Broad Institute Genome Sequencing Center for Infectious Disease"/>
            <person name="Wu L."/>
            <person name="Ma J."/>
        </authorList>
    </citation>
    <scope>NUCLEOTIDE SEQUENCE [LARGE SCALE GENOMIC DNA]</scope>
    <source>
        <strain evidence="4">JCM 9458</strain>
    </source>
</reference>
<protein>
    <submittedName>
        <fullName evidence="3">DUF881 domain-containing protein</fullName>
    </submittedName>
</protein>
<feature type="compositionally biased region" description="Basic and acidic residues" evidence="2">
    <location>
        <begin position="11"/>
        <end position="23"/>
    </location>
</feature>
<keyword evidence="4" id="KW-1185">Reference proteome</keyword>
<dbReference type="Proteomes" id="UP001501676">
    <property type="component" value="Unassembled WGS sequence"/>
</dbReference>
<name>A0ABP6TBQ1_9ACTN</name>
<dbReference type="RefSeq" id="WP_345733758.1">
    <property type="nucleotide sequence ID" value="NZ_BAAAYN010000082.1"/>
</dbReference>
<dbReference type="Gene3D" id="3.30.70.1880">
    <property type="entry name" value="Protein of unknown function DUF881"/>
    <property type="match status" value="1"/>
</dbReference>
<dbReference type="EMBL" id="BAAAYN010000082">
    <property type="protein sequence ID" value="GAA3398459.1"/>
    <property type="molecule type" value="Genomic_DNA"/>
</dbReference>
<dbReference type="PANTHER" id="PTHR37313">
    <property type="entry name" value="UPF0749 PROTEIN RV1825"/>
    <property type="match status" value="1"/>
</dbReference>
<feature type="compositionally biased region" description="Pro residues" evidence="2">
    <location>
        <begin position="1"/>
        <end position="10"/>
    </location>
</feature>
<evidence type="ECO:0000256" key="2">
    <source>
        <dbReference type="SAM" id="MobiDB-lite"/>
    </source>
</evidence>
<dbReference type="InterPro" id="IPR010273">
    <property type="entry name" value="DUF881"/>
</dbReference>
<dbReference type="PANTHER" id="PTHR37313:SF1">
    <property type="entry name" value="UPF0749 PROTEIN RV1823"/>
    <property type="match status" value="1"/>
</dbReference>
<feature type="compositionally biased region" description="Low complexity" evidence="2">
    <location>
        <begin position="309"/>
        <end position="357"/>
    </location>
</feature>
<gene>
    <name evidence="3" type="ORF">GCM10020369_82130</name>
</gene>
<comment type="caution">
    <text evidence="3">The sequence shown here is derived from an EMBL/GenBank/DDBJ whole genome shotgun (WGS) entry which is preliminary data.</text>
</comment>
<accession>A0ABP6TBQ1</accession>
<evidence type="ECO:0000256" key="1">
    <source>
        <dbReference type="ARBA" id="ARBA00009108"/>
    </source>
</evidence>